<dbReference type="RefSeq" id="WP_203698551.1">
    <property type="nucleotide sequence ID" value="NZ_BONI01000093.1"/>
</dbReference>
<evidence type="ECO:0000256" key="1">
    <source>
        <dbReference type="SAM" id="Phobius"/>
    </source>
</evidence>
<proteinExistence type="predicted"/>
<keyword evidence="1" id="KW-0472">Membrane</keyword>
<dbReference type="Proteomes" id="UP000630887">
    <property type="component" value="Unassembled WGS sequence"/>
</dbReference>
<keyword evidence="3" id="KW-1185">Reference proteome</keyword>
<keyword evidence="1" id="KW-1133">Transmembrane helix</keyword>
<reference evidence="2 3" key="1">
    <citation type="submission" date="2021-01" db="EMBL/GenBank/DDBJ databases">
        <title>Whole genome shotgun sequence of Catellatospora coxensis NBRC 107359.</title>
        <authorList>
            <person name="Komaki H."/>
            <person name="Tamura T."/>
        </authorList>
    </citation>
    <scope>NUCLEOTIDE SEQUENCE [LARGE SCALE GENOMIC DNA]</scope>
    <source>
        <strain evidence="2 3">NBRC 107359</strain>
    </source>
</reference>
<sequence>MRAVISIRPLDRTRVLLVLTVAATLASQLLADGVPAGSLWEGPLRAAAPLGGLGVLVYMFFRRSGSAVAFTVTGRAFVTSSHVSRLLGFGLLLGSGRTAFGEWDGHGPGTTLLITTSVGCVAVFVVLIWRGMPALELRAEGIRLTGPGGADIPWEALGSGSPRRPSPSSWSLALTVARPDLLPKRLRGRALLPLGWDTHPHLVVAAIRWYVDHPEDRARIGTQAEHDRLVSALDRV</sequence>
<evidence type="ECO:0000313" key="2">
    <source>
        <dbReference type="EMBL" id="GIG10583.1"/>
    </source>
</evidence>
<evidence type="ECO:0000313" key="3">
    <source>
        <dbReference type="Proteomes" id="UP000630887"/>
    </source>
</evidence>
<keyword evidence="1" id="KW-0812">Transmembrane</keyword>
<feature type="transmembrane region" description="Helical" evidence="1">
    <location>
        <begin position="42"/>
        <end position="61"/>
    </location>
</feature>
<feature type="transmembrane region" description="Helical" evidence="1">
    <location>
        <begin position="82"/>
        <end position="100"/>
    </location>
</feature>
<comment type="caution">
    <text evidence="2">The sequence shown here is derived from an EMBL/GenBank/DDBJ whole genome shotgun (WGS) entry which is preliminary data.</text>
</comment>
<accession>A0A8J3KXN3</accession>
<gene>
    <name evidence="2" type="ORF">Cco03nite_72830</name>
</gene>
<organism evidence="2 3">
    <name type="scientific">Catellatospora coxensis</name>
    <dbReference type="NCBI Taxonomy" id="310354"/>
    <lineage>
        <taxon>Bacteria</taxon>
        <taxon>Bacillati</taxon>
        <taxon>Actinomycetota</taxon>
        <taxon>Actinomycetes</taxon>
        <taxon>Micromonosporales</taxon>
        <taxon>Micromonosporaceae</taxon>
        <taxon>Catellatospora</taxon>
    </lineage>
</organism>
<dbReference type="EMBL" id="BONI01000093">
    <property type="protein sequence ID" value="GIG10583.1"/>
    <property type="molecule type" value="Genomic_DNA"/>
</dbReference>
<feature type="transmembrane region" description="Helical" evidence="1">
    <location>
        <begin position="112"/>
        <end position="129"/>
    </location>
</feature>
<name>A0A8J3KXN3_9ACTN</name>
<protein>
    <submittedName>
        <fullName evidence="2">Uncharacterized protein</fullName>
    </submittedName>
</protein>
<dbReference type="AlphaFoldDB" id="A0A8J3KXN3"/>